<dbReference type="Pfam" id="PF14622">
    <property type="entry name" value="Ribonucleas_3_3"/>
    <property type="match status" value="1"/>
</dbReference>
<evidence type="ECO:0000256" key="1">
    <source>
        <dbReference type="ARBA" id="ARBA00000109"/>
    </source>
</evidence>
<keyword evidence="9 15" id="KW-0540">Nuclease</keyword>
<reference evidence="20" key="1">
    <citation type="submission" date="2019-11" db="EMBL/GenBank/DDBJ databases">
        <title>Genome sequence of Heliorestis convoluta strain HH, an alkaliphilic and minimalistic phototrophic bacterium from a soda lake in Egypt.</title>
        <authorList>
            <person name="Dewey E.D."/>
            <person name="Stokes L.M."/>
            <person name="Burchell B.M."/>
            <person name="Shaffer K.N."/>
            <person name="Huntington A.M."/>
            <person name="Baker J.M."/>
            <person name="Nadendla S."/>
            <person name="Giglio M.G."/>
            <person name="Touchman J.W."/>
            <person name="Blankenship R.E."/>
            <person name="Madigan M.T."/>
            <person name="Sattley W.M."/>
        </authorList>
    </citation>
    <scope>NUCLEOTIDE SEQUENCE [LARGE SCALE GENOMIC DNA]</scope>
    <source>
        <strain evidence="20">HH</strain>
    </source>
</reference>
<evidence type="ECO:0000256" key="12">
    <source>
        <dbReference type="ARBA" id="ARBA00022801"/>
    </source>
</evidence>
<keyword evidence="11 15" id="KW-0255">Endonuclease</keyword>
<dbReference type="SMART" id="SM00358">
    <property type="entry name" value="DSRM"/>
    <property type="match status" value="1"/>
</dbReference>
<feature type="domain" description="RNase III" evidence="18">
    <location>
        <begin position="13"/>
        <end position="142"/>
    </location>
</feature>
<dbReference type="RefSeq" id="WP_243137502.1">
    <property type="nucleotide sequence ID" value="NZ_CP045875.1"/>
</dbReference>
<dbReference type="GO" id="GO:0019843">
    <property type="term" value="F:rRNA binding"/>
    <property type="evidence" value="ECO:0007669"/>
    <property type="project" value="UniProtKB-KW"/>
</dbReference>
<keyword evidence="10 15" id="KW-0479">Metal-binding</keyword>
<evidence type="ECO:0000313" key="20">
    <source>
        <dbReference type="Proteomes" id="UP000366051"/>
    </source>
</evidence>
<keyword evidence="12 15" id="KW-0378">Hydrolase</keyword>
<gene>
    <name evidence="15 19" type="primary">rnc</name>
    <name evidence="19" type="ORF">FTV88_2022</name>
</gene>
<keyword evidence="14 15" id="KW-0694">RNA-binding</keyword>
<evidence type="ECO:0000313" key="19">
    <source>
        <dbReference type="EMBL" id="QGG48120.1"/>
    </source>
</evidence>
<keyword evidence="20" id="KW-1185">Reference proteome</keyword>
<dbReference type="CDD" id="cd10845">
    <property type="entry name" value="DSRM_RNAse_III_family"/>
    <property type="match status" value="1"/>
</dbReference>
<evidence type="ECO:0000256" key="2">
    <source>
        <dbReference type="ARBA" id="ARBA00004496"/>
    </source>
</evidence>
<dbReference type="InterPro" id="IPR011907">
    <property type="entry name" value="RNase_III"/>
</dbReference>
<dbReference type="GO" id="GO:0008033">
    <property type="term" value="P:tRNA processing"/>
    <property type="evidence" value="ECO:0007669"/>
    <property type="project" value="UniProtKB-KW"/>
</dbReference>
<keyword evidence="13 15" id="KW-0460">Magnesium</keyword>
<evidence type="ECO:0000256" key="9">
    <source>
        <dbReference type="ARBA" id="ARBA00022722"/>
    </source>
</evidence>
<dbReference type="InterPro" id="IPR000999">
    <property type="entry name" value="RNase_III_dom"/>
</dbReference>
<dbReference type="Gene3D" id="1.10.1520.10">
    <property type="entry name" value="Ribonuclease III domain"/>
    <property type="match status" value="1"/>
</dbReference>
<dbReference type="SMART" id="SM00535">
    <property type="entry name" value="RIBOc"/>
    <property type="match status" value="1"/>
</dbReference>
<evidence type="ECO:0000259" key="18">
    <source>
        <dbReference type="PROSITE" id="PS50142"/>
    </source>
</evidence>
<dbReference type="SUPFAM" id="SSF69065">
    <property type="entry name" value="RNase III domain-like"/>
    <property type="match status" value="1"/>
</dbReference>
<evidence type="ECO:0000256" key="15">
    <source>
        <dbReference type="HAMAP-Rule" id="MF_00104"/>
    </source>
</evidence>
<dbReference type="GO" id="GO:0006397">
    <property type="term" value="P:mRNA processing"/>
    <property type="evidence" value="ECO:0007669"/>
    <property type="project" value="UniProtKB-UniRule"/>
</dbReference>
<dbReference type="FunFam" id="3.30.160.20:FF:000003">
    <property type="entry name" value="Ribonuclease 3"/>
    <property type="match status" value="1"/>
</dbReference>
<evidence type="ECO:0000259" key="17">
    <source>
        <dbReference type="PROSITE" id="PS50137"/>
    </source>
</evidence>
<evidence type="ECO:0000256" key="3">
    <source>
        <dbReference type="ARBA" id="ARBA00010183"/>
    </source>
</evidence>
<dbReference type="GO" id="GO:0006364">
    <property type="term" value="P:rRNA processing"/>
    <property type="evidence" value="ECO:0007669"/>
    <property type="project" value="UniProtKB-UniRule"/>
</dbReference>
<dbReference type="HAMAP" id="MF_00104">
    <property type="entry name" value="RNase_III"/>
    <property type="match status" value="1"/>
</dbReference>
<dbReference type="Gene3D" id="3.30.160.20">
    <property type="match status" value="1"/>
</dbReference>
<dbReference type="FunFam" id="1.10.1520.10:FF:000001">
    <property type="entry name" value="Ribonuclease 3"/>
    <property type="match status" value="1"/>
</dbReference>
<feature type="active site" evidence="15">
    <location>
        <position position="59"/>
    </location>
</feature>
<feature type="binding site" evidence="15">
    <location>
        <position position="131"/>
    </location>
    <ligand>
        <name>Mg(2+)</name>
        <dbReference type="ChEBI" id="CHEBI:18420"/>
    </ligand>
</feature>
<comment type="catalytic activity">
    <reaction evidence="1 15">
        <text>Endonucleolytic cleavage to 5'-phosphomonoester.</text>
        <dbReference type="EC" id="3.1.26.3"/>
    </reaction>
</comment>
<dbReference type="GO" id="GO:0004525">
    <property type="term" value="F:ribonuclease III activity"/>
    <property type="evidence" value="ECO:0007669"/>
    <property type="project" value="UniProtKB-UniRule"/>
</dbReference>
<dbReference type="PANTHER" id="PTHR11207">
    <property type="entry name" value="RIBONUCLEASE III"/>
    <property type="match status" value="1"/>
</dbReference>
<dbReference type="Pfam" id="PF00035">
    <property type="entry name" value="dsrm"/>
    <property type="match status" value="1"/>
</dbReference>
<feature type="domain" description="DRBM" evidence="17">
    <location>
        <begin position="168"/>
        <end position="237"/>
    </location>
</feature>
<keyword evidence="5 15" id="KW-0963">Cytoplasm</keyword>
<evidence type="ECO:0000256" key="11">
    <source>
        <dbReference type="ARBA" id="ARBA00022759"/>
    </source>
</evidence>
<organism evidence="19 20">
    <name type="scientific">Heliorestis convoluta</name>
    <dbReference type="NCBI Taxonomy" id="356322"/>
    <lineage>
        <taxon>Bacteria</taxon>
        <taxon>Bacillati</taxon>
        <taxon>Bacillota</taxon>
        <taxon>Clostridia</taxon>
        <taxon>Eubacteriales</taxon>
        <taxon>Heliobacteriaceae</taxon>
        <taxon>Heliorestis</taxon>
    </lineage>
</organism>
<evidence type="ECO:0000256" key="10">
    <source>
        <dbReference type="ARBA" id="ARBA00022723"/>
    </source>
</evidence>
<comment type="subunit">
    <text evidence="4 15">Homodimer.</text>
</comment>
<feature type="active site" evidence="15">
    <location>
        <position position="131"/>
    </location>
</feature>
<evidence type="ECO:0000256" key="14">
    <source>
        <dbReference type="ARBA" id="ARBA00022884"/>
    </source>
</evidence>
<evidence type="ECO:0000256" key="7">
    <source>
        <dbReference type="ARBA" id="ARBA00022664"/>
    </source>
</evidence>
<keyword evidence="7 15" id="KW-0507">mRNA processing</keyword>
<dbReference type="GO" id="GO:0046872">
    <property type="term" value="F:metal ion binding"/>
    <property type="evidence" value="ECO:0007669"/>
    <property type="project" value="UniProtKB-KW"/>
</dbReference>
<name>A0A5Q2N777_9FIRM</name>
<evidence type="ECO:0000256" key="5">
    <source>
        <dbReference type="ARBA" id="ARBA00022490"/>
    </source>
</evidence>
<feature type="region of interest" description="Disordered" evidence="16">
    <location>
        <begin position="216"/>
        <end position="243"/>
    </location>
</feature>
<dbReference type="GO" id="GO:0003725">
    <property type="term" value="F:double-stranded RNA binding"/>
    <property type="evidence" value="ECO:0007669"/>
    <property type="project" value="TreeGrafter"/>
</dbReference>
<evidence type="ECO:0000256" key="13">
    <source>
        <dbReference type="ARBA" id="ARBA00022842"/>
    </source>
</evidence>
<dbReference type="SUPFAM" id="SSF54768">
    <property type="entry name" value="dsRNA-binding domain-like"/>
    <property type="match status" value="1"/>
</dbReference>
<feature type="binding site" evidence="15">
    <location>
        <position position="55"/>
    </location>
    <ligand>
        <name>Mg(2+)</name>
        <dbReference type="ChEBI" id="CHEBI:18420"/>
    </ligand>
</feature>
<comment type="cofactor">
    <cofactor evidence="15">
        <name>Mg(2+)</name>
        <dbReference type="ChEBI" id="CHEBI:18420"/>
    </cofactor>
</comment>
<keyword evidence="6 15" id="KW-0698">rRNA processing</keyword>
<comment type="subcellular location">
    <subcellularLocation>
        <location evidence="2 15">Cytoplasm</location>
    </subcellularLocation>
</comment>
<sequence>MKNRGKKCSGSWPTELATMAGIEIKQRKLLDMALTHPSYVYENNRLPQEHNQRLEFLGDAVLGLVVAEQLYNQYPKWSEGELSRHRAAIVCEANLAEGARRVGLGNWLKLGKGEEGSGGRDRTSSLADALEALIGASYLAGGIEAARALVLNLFGEKLEKMPEKTGIDHKTTLQELVQKNGQTDISYRILEESGPDHDKLFMAGVYLNGSLVASGQGRTKKEAEQKAAGQALPKIQRNHEALS</sequence>
<dbReference type="EC" id="3.1.26.3" evidence="15"/>
<dbReference type="NCBIfam" id="TIGR02191">
    <property type="entry name" value="RNaseIII"/>
    <property type="match status" value="1"/>
</dbReference>
<evidence type="ECO:0000256" key="6">
    <source>
        <dbReference type="ARBA" id="ARBA00022552"/>
    </source>
</evidence>
<dbReference type="PROSITE" id="PS50142">
    <property type="entry name" value="RNASE_3_2"/>
    <property type="match status" value="1"/>
</dbReference>
<dbReference type="InterPro" id="IPR036389">
    <property type="entry name" value="RNase_III_sf"/>
</dbReference>
<dbReference type="Proteomes" id="UP000366051">
    <property type="component" value="Chromosome"/>
</dbReference>
<dbReference type="GO" id="GO:0010468">
    <property type="term" value="P:regulation of gene expression"/>
    <property type="evidence" value="ECO:0007669"/>
    <property type="project" value="TreeGrafter"/>
</dbReference>
<protein>
    <recommendedName>
        <fullName evidence="15">Ribonuclease 3</fullName>
        <ecNumber evidence="15">3.1.26.3</ecNumber>
    </recommendedName>
    <alternativeName>
        <fullName evidence="15">Ribonuclease III</fullName>
        <shortName evidence="15">RNase III</shortName>
    </alternativeName>
</protein>
<evidence type="ECO:0000256" key="8">
    <source>
        <dbReference type="ARBA" id="ARBA00022694"/>
    </source>
</evidence>
<dbReference type="PROSITE" id="PS50137">
    <property type="entry name" value="DS_RBD"/>
    <property type="match status" value="1"/>
</dbReference>
<proteinExistence type="inferred from homology"/>
<dbReference type="CDD" id="cd00593">
    <property type="entry name" value="RIBOc"/>
    <property type="match status" value="1"/>
</dbReference>
<keyword evidence="8 15" id="KW-0819">tRNA processing</keyword>
<keyword evidence="15" id="KW-0699">rRNA-binding</keyword>
<dbReference type="AlphaFoldDB" id="A0A5Q2N777"/>
<dbReference type="GO" id="GO:0042802">
    <property type="term" value="F:identical protein binding"/>
    <property type="evidence" value="ECO:0007669"/>
    <property type="project" value="UniProtKB-ARBA"/>
</dbReference>
<accession>A0A5Q2N777</accession>
<evidence type="ECO:0000256" key="16">
    <source>
        <dbReference type="SAM" id="MobiDB-lite"/>
    </source>
</evidence>
<evidence type="ECO:0000256" key="4">
    <source>
        <dbReference type="ARBA" id="ARBA00011738"/>
    </source>
</evidence>
<dbReference type="KEGG" id="hcv:FTV88_2022"/>
<comment type="similarity">
    <text evidence="3">Belongs to the ribonuclease III family.</text>
</comment>
<dbReference type="GO" id="GO:0005737">
    <property type="term" value="C:cytoplasm"/>
    <property type="evidence" value="ECO:0007669"/>
    <property type="project" value="UniProtKB-SubCell"/>
</dbReference>
<comment type="function">
    <text evidence="15">Digests double-stranded RNA. Involved in the processing of primary rRNA transcript to yield the immediate precursors to the large and small rRNAs (23S and 16S). Processes some mRNAs, and tRNAs when they are encoded in the rRNA operon. Processes pre-crRNA and tracrRNA of type II CRISPR loci if present in the organism.</text>
</comment>
<dbReference type="PROSITE" id="PS00517">
    <property type="entry name" value="RNASE_3_1"/>
    <property type="match status" value="1"/>
</dbReference>
<dbReference type="PANTHER" id="PTHR11207:SF0">
    <property type="entry name" value="RIBONUCLEASE 3"/>
    <property type="match status" value="1"/>
</dbReference>
<dbReference type="EMBL" id="CP045875">
    <property type="protein sequence ID" value="QGG48120.1"/>
    <property type="molecule type" value="Genomic_DNA"/>
</dbReference>
<feature type="binding site" evidence="15">
    <location>
        <position position="128"/>
    </location>
    <ligand>
        <name>Mg(2+)</name>
        <dbReference type="ChEBI" id="CHEBI:18420"/>
    </ligand>
</feature>
<dbReference type="InterPro" id="IPR014720">
    <property type="entry name" value="dsRBD_dom"/>
</dbReference>